<dbReference type="AlphaFoldDB" id="A0A915EDZ5"/>
<evidence type="ECO:0000313" key="3">
    <source>
        <dbReference type="WBParaSite" id="jg4301"/>
    </source>
</evidence>
<protein>
    <submittedName>
        <fullName evidence="3">Uncharacterized protein</fullName>
    </submittedName>
</protein>
<feature type="region of interest" description="Disordered" evidence="1">
    <location>
        <begin position="1"/>
        <end position="35"/>
    </location>
</feature>
<feature type="compositionally biased region" description="Polar residues" evidence="1">
    <location>
        <begin position="1"/>
        <end position="10"/>
    </location>
</feature>
<accession>A0A915EDZ5</accession>
<dbReference type="WBParaSite" id="jg4301">
    <property type="protein sequence ID" value="jg4301"/>
    <property type="gene ID" value="jg4301"/>
</dbReference>
<name>A0A915EDZ5_9BILA</name>
<feature type="compositionally biased region" description="Acidic residues" evidence="1">
    <location>
        <begin position="26"/>
        <end position="35"/>
    </location>
</feature>
<sequence>MKFRSASKSSSQEKDKQLEQGNNYGTDEEMLSEDENDLSSLSFLREQRLQRDEKDINFKCLPGRTAGKIANEALVETMKFLDRDDLEVLQLTAAKFDMLVAKHFSVVPSRRVETCKIMTKKSGKKTKTKLRMLCKVPQRMVESNSDVHFWLRNCCIDRITFTNFRFSDQLVRELHALKGFSISVCIFDYHTREEKRSPPITEKQLCSMFEIPAFSYCKGAIFCFRKYTASYRPSLGLLLSLPLTTLVIDFEEYICQPDDLNYIVDWLHDENVKEERTELGRSEVAECRTKSLSLKGMEFEGTQFSDLVETLRKKFLSDTKRRAFLFETDYQPEDEYELQLTKNNKRVLS</sequence>
<proteinExistence type="predicted"/>
<reference evidence="3" key="1">
    <citation type="submission" date="2022-11" db="UniProtKB">
        <authorList>
            <consortium name="WormBaseParasite"/>
        </authorList>
    </citation>
    <scope>IDENTIFICATION</scope>
</reference>
<dbReference type="Proteomes" id="UP000887574">
    <property type="component" value="Unplaced"/>
</dbReference>
<evidence type="ECO:0000313" key="2">
    <source>
        <dbReference type="Proteomes" id="UP000887574"/>
    </source>
</evidence>
<keyword evidence="2" id="KW-1185">Reference proteome</keyword>
<organism evidence="2 3">
    <name type="scientific">Ditylenchus dipsaci</name>
    <dbReference type="NCBI Taxonomy" id="166011"/>
    <lineage>
        <taxon>Eukaryota</taxon>
        <taxon>Metazoa</taxon>
        <taxon>Ecdysozoa</taxon>
        <taxon>Nematoda</taxon>
        <taxon>Chromadorea</taxon>
        <taxon>Rhabditida</taxon>
        <taxon>Tylenchina</taxon>
        <taxon>Tylenchomorpha</taxon>
        <taxon>Sphaerularioidea</taxon>
        <taxon>Anguinidae</taxon>
        <taxon>Anguininae</taxon>
        <taxon>Ditylenchus</taxon>
    </lineage>
</organism>
<evidence type="ECO:0000256" key="1">
    <source>
        <dbReference type="SAM" id="MobiDB-lite"/>
    </source>
</evidence>